<evidence type="ECO:0000259" key="3">
    <source>
        <dbReference type="PROSITE" id="PS50837"/>
    </source>
</evidence>
<comment type="caution">
    <text evidence="4">The sequence shown here is derived from an EMBL/GenBank/DDBJ whole genome shotgun (WGS) entry which is preliminary data.</text>
</comment>
<feature type="compositionally biased region" description="Polar residues" evidence="2">
    <location>
        <begin position="202"/>
        <end position="212"/>
    </location>
</feature>
<proteinExistence type="predicted"/>
<dbReference type="PANTHER" id="PTHR10039:SF14">
    <property type="entry name" value="NACHT DOMAIN-CONTAINING PROTEIN"/>
    <property type="match status" value="1"/>
</dbReference>
<evidence type="ECO:0000256" key="1">
    <source>
        <dbReference type="ARBA" id="ARBA00022737"/>
    </source>
</evidence>
<evidence type="ECO:0000313" key="4">
    <source>
        <dbReference type="EMBL" id="KAJ7772485.1"/>
    </source>
</evidence>
<sequence>MFSNTLVNGGNFYNVQGDINVQHQHVVIHGDSAPRLEHGDDGEYHRHLAIGDRVGDPTEQLEFDASGGGTRRLTGATRNPRHHAAAYRHSPYDTATRPHHPTDSTYDEAFSSNYPPTGYPSTEPQAHVDPAHNLYGPPLRLEDGTAGGTEDSSFGSTSWPSSGGGGNYRVPAGLPRNLGRQATSTQTWYNASRHPPRAANDGVSSELSSASYVPTGHFHPEPHADTAHHNSVPTPNPPYGHAQTNLPPPFLSGAHIIAGNINHYWSGEAGINILHRAAALEALYDSADSYPQPKCHPETRTEMLDNLYNWCTEDEAEHPICWLHGPAGAGKSAIMQTLSRRLQDAGRFGGAFFFKRHHPTRGNAKVLFATLAYQLAENHSPIRPEILQTVERYPSVVGREMDVQLQKLIIEPGQSLPNSQPAILLLDGLDECQDEHIQQQILRLIGHAAFQCPTGIRVIVASRPEPHIRDVVEESSFNKLLNSINVEQSFDDVRTYLLDEFGRILREHQHTMKEVQTPWPSPDVLDNLVRKSSGYFVYAATVIKFVDDPYSRPSERLEIIHNLKPTQYDTPFGALDQLYHQILSGVRPQFRSSLLDILQCVAYDFNLGPVEIHCILGLRPGDTRLILRGLHSVLKVPPNDKDWFFRTITFYHASFLDFLQTQERSLSLYLSLEARMNVTRAFLMALAVQDGPLLADHFFPFIRDAAIKCITSVPPSLELVPLIRRINPYFPGLDLDDVRPSSLQAVITWLEAIQPPPTDVSLASLYGIIKHSKPSMSRKLGHHHIKI</sequence>
<dbReference type="Gene3D" id="3.40.50.300">
    <property type="entry name" value="P-loop containing nucleotide triphosphate hydrolases"/>
    <property type="match status" value="1"/>
</dbReference>
<dbReference type="EMBL" id="JARKIB010000014">
    <property type="protein sequence ID" value="KAJ7772485.1"/>
    <property type="molecule type" value="Genomic_DNA"/>
</dbReference>
<keyword evidence="5" id="KW-1185">Reference proteome</keyword>
<organism evidence="4 5">
    <name type="scientific">Mycena metata</name>
    <dbReference type="NCBI Taxonomy" id="1033252"/>
    <lineage>
        <taxon>Eukaryota</taxon>
        <taxon>Fungi</taxon>
        <taxon>Dikarya</taxon>
        <taxon>Basidiomycota</taxon>
        <taxon>Agaricomycotina</taxon>
        <taxon>Agaricomycetes</taxon>
        <taxon>Agaricomycetidae</taxon>
        <taxon>Agaricales</taxon>
        <taxon>Marasmiineae</taxon>
        <taxon>Mycenaceae</taxon>
        <taxon>Mycena</taxon>
    </lineage>
</organism>
<feature type="region of interest" description="Disordered" evidence="2">
    <location>
        <begin position="64"/>
        <end position="232"/>
    </location>
</feature>
<dbReference type="SUPFAM" id="SSF52540">
    <property type="entry name" value="P-loop containing nucleoside triphosphate hydrolases"/>
    <property type="match status" value="1"/>
</dbReference>
<dbReference type="PANTHER" id="PTHR10039">
    <property type="entry name" value="AMELOGENIN"/>
    <property type="match status" value="1"/>
</dbReference>
<reference evidence="4" key="1">
    <citation type="submission" date="2023-03" db="EMBL/GenBank/DDBJ databases">
        <title>Massive genome expansion in bonnet fungi (Mycena s.s.) driven by repeated elements and novel gene families across ecological guilds.</title>
        <authorList>
            <consortium name="Lawrence Berkeley National Laboratory"/>
            <person name="Harder C.B."/>
            <person name="Miyauchi S."/>
            <person name="Viragh M."/>
            <person name="Kuo A."/>
            <person name="Thoen E."/>
            <person name="Andreopoulos B."/>
            <person name="Lu D."/>
            <person name="Skrede I."/>
            <person name="Drula E."/>
            <person name="Henrissat B."/>
            <person name="Morin E."/>
            <person name="Kohler A."/>
            <person name="Barry K."/>
            <person name="LaButti K."/>
            <person name="Morin E."/>
            <person name="Salamov A."/>
            <person name="Lipzen A."/>
            <person name="Mereny Z."/>
            <person name="Hegedus B."/>
            <person name="Baldrian P."/>
            <person name="Stursova M."/>
            <person name="Weitz H."/>
            <person name="Taylor A."/>
            <person name="Grigoriev I.V."/>
            <person name="Nagy L.G."/>
            <person name="Martin F."/>
            <person name="Kauserud H."/>
        </authorList>
    </citation>
    <scope>NUCLEOTIDE SEQUENCE</scope>
    <source>
        <strain evidence="4">CBHHK182m</strain>
    </source>
</reference>
<evidence type="ECO:0000256" key="2">
    <source>
        <dbReference type="SAM" id="MobiDB-lite"/>
    </source>
</evidence>
<dbReference type="InterPro" id="IPR007111">
    <property type="entry name" value="NACHT_NTPase"/>
</dbReference>
<feature type="compositionally biased region" description="Basic and acidic residues" evidence="2">
    <location>
        <begin position="218"/>
        <end position="228"/>
    </location>
</feature>
<feature type="domain" description="NACHT" evidence="3">
    <location>
        <begin position="319"/>
        <end position="464"/>
    </location>
</feature>
<dbReference type="Proteomes" id="UP001215598">
    <property type="component" value="Unassembled WGS sequence"/>
</dbReference>
<gene>
    <name evidence="4" type="ORF">B0H16DRAFT_170399</name>
</gene>
<accession>A0AAD7JVI1</accession>
<feature type="compositionally biased region" description="Polar residues" evidence="2">
    <location>
        <begin position="110"/>
        <end position="124"/>
    </location>
</feature>
<dbReference type="PROSITE" id="PS50837">
    <property type="entry name" value="NACHT"/>
    <property type="match status" value="1"/>
</dbReference>
<feature type="compositionally biased region" description="Polar residues" evidence="2">
    <location>
        <begin position="180"/>
        <end position="190"/>
    </location>
</feature>
<name>A0AAD7JVI1_9AGAR</name>
<evidence type="ECO:0000313" key="5">
    <source>
        <dbReference type="Proteomes" id="UP001215598"/>
    </source>
</evidence>
<feature type="compositionally biased region" description="Low complexity" evidence="2">
    <location>
        <begin position="152"/>
        <end position="161"/>
    </location>
</feature>
<protein>
    <recommendedName>
        <fullName evidence="3">NACHT domain-containing protein</fullName>
    </recommendedName>
</protein>
<dbReference type="Pfam" id="PF24883">
    <property type="entry name" value="NPHP3_N"/>
    <property type="match status" value="1"/>
</dbReference>
<dbReference type="AlphaFoldDB" id="A0AAD7JVI1"/>
<dbReference type="InterPro" id="IPR056884">
    <property type="entry name" value="NPHP3-like_N"/>
</dbReference>
<keyword evidence="1" id="KW-0677">Repeat</keyword>
<dbReference type="InterPro" id="IPR027417">
    <property type="entry name" value="P-loop_NTPase"/>
</dbReference>